<accession>A0A1G6MFM7</accession>
<reference evidence="2 3" key="1">
    <citation type="submission" date="2016-10" db="EMBL/GenBank/DDBJ databases">
        <authorList>
            <person name="de Groot N.N."/>
        </authorList>
    </citation>
    <scope>NUCLEOTIDE SEQUENCE [LARGE SCALE GENOMIC DNA]</scope>
    <source>
        <strain evidence="2 3">CPCC 100156</strain>
    </source>
</reference>
<feature type="compositionally biased region" description="Pro residues" evidence="1">
    <location>
        <begin position="178"/>
        <end position="202"/>
    </location>
</feature>
<dbReference type="Proteomes" id="UP000198925">
    <property type="component" value="Unassembled WGS sequence"/>
</dbReference>
<protein>
    <submittedName>
        <fullName evidence="2">Uncharacterized protein</fullName>
    </submittedName>
</protein>
<keyword evidence="3" id="KW-1185">Reference proteome</keyword>
<evidence type="ECO:0000313" key="2">
    <source>
        <dbReference type="EMBL" id="SDC53776.1"/>
    </source>
</evidence>
<dbReference type="STRING" id="938405.SAMN02927895_01510"/>
<gene>
    <name evidence="2" type="ORF">SAMN04487779_10011188</name>
</gene>
<proteinExistence type="predicted"/>
<evidence type="ECO:0000256" key="1">
    <source>
        <dbReference type="SAM" id="MobiDB-lite"/>
    </source>
</evidence>
<dbReference type="EMBL" id="FMZX01000001">
    <property type="protein sequence ID" value="SDC53776.1"/>
    <property type="molecule type" value="Genomic_DNA"/>
</dbReference>
<sequence length="220" mass="21952">MAIAMGVLAGCSPPRSSGVTPLADGNFRLAVASRDLGGAARQALNEAAAHCGSLGRQAQMLRRQINPTDYDLIYRCADGAAPLQAGAAPILLAQPMPAGPAALPAALPTGRASLLPAEPPSLAALTGSPVAPASPPAAAVSSGPIFSEPVFAPVPDVSPRPPAPRSYEALPPVTGTPGGPPQRPLTPLPPIAEPAPVGPPPRLGAASATPPPGFWAMRRN</sequence>
<dbReference type="RefSeq" id="WP_090661336.1">
    <property type="nucleotide sequence ID" value="NZ_FMZX01000001.1"/>
</dbReference>
<dbReference type="AlphaFoldDB" id="A0A1G6MFM7"/>
<feature type="region of interest" description="Disordered" evidence="1">
    <location>
        <begin position="156"/>
        <end position="220"/>
    </location>
</feature>
<organism evidence="2 3">
    <name type="scientific">Belnapia rosea</name>
    <dbReference type="NCBI Taxonomy" id="938405"/>
    <lineage>
        <taxon>Bacteria</taxon>
        <taxon>Pseudomonadati</taxon>
        <taxon>Pseudomonadota</taxon>
        <taxon>Alphaproteobacteria</taxon>
        <taxon>Acetobacterales</taxon>
        <taxon>Roseomonadaceae</taxon>
        <taxon>Belnapia</taxon>
    </lineage>
</organism>
<name>A0A1G6MFM7_9PROT</name>
<evidence type="ECO:0000313" key="3">
    <source>
        <dbReference type="Proteomes" id="UP000198925"/>
    </source>
</evidence>